<accession>A0A4D6T7K6</accession>
<dbReference type="RefSeq" id="YP_009822310.1">
    <property type="nucleotide sequence ID" value="NC_048185.1"/>
</dbReference>
<gene>
    <name evidence="2" type="primary">22</name>
    <name evidence="2" type="ORF">SEA_FAIRFAXIDUM_22</name>
</gene>
<dbReference type="KEGG" id="vg:55013806"/>
<keyword evidence="1" id="KW-0472">Membrane</keyword>
<feature type="transmembrane region" description="Helical" evidence="1">
    <location>
        <begin position="12"/>
        <end position="36"/>
    </location>
</feature>
<evidence type="ECO:0000313" key="2">
    <source>
        <dbReference type="EMBL" id="QCG77605.1"/>
    </source>
</evidence>
<keyword evidence="1" id="KW-1133">Transmembrane helix</keyword>
<keyword evidence="1" id="KW-0812">Transmembrane</keyword>
<organism evidence="2 3">
    <name type="scientific">Gordonia phage Fairfaxidum</name>
    <dbReference type="NCBI Taxonomy" id="2572526"/>
    <lineage>
        <taxon>Viruses</taxon>
        <taxon>Duplodnaviria</taxon>
        <taxon>Heunggongvirae</taxon>
        <taxon>Uroviricota</taxon>
        <taxon>Caudoviricetes</taxon>
        <taxon>Fairfaxidumvirus</taxon>
        <taxon>Fairfaxidumvirus fairfaxidum</taxon>
    </lineage>
</organism>
<dbReference type="Proteomes" id="UP000298794">
    <property type="component" value="Segment"/>
</dbReference>
<dbReference type="GeneID" id="55013806"/>
<proteinExistence type="predicted"/>
<protein>
    <submittedName>
        <fullName evidence="2">Uncharacterized protein</fullName>
    </submittedName>
</protein>
<dbReference type="EMBL" id="MK814757">
    <property type="protein sequence ID" value="QCG77605.1"/>
    <property type="molecule type" value="Genomic_DNA"/>
</dbReference>
<reference evidence="2 3" key="1">
    <citation type="submission" date="2019-04" db="EMBL/GenBank/DDBJ databases">
        <authorList>
            <person name="Adelsberg A.K."/>
            <person name="Kohli N."/>
            <person name="Marar C.I."/>
            <person name="Roccamo R.A."/>
            <person name="Shoush J.M."/>
            <person name="Butela K.A."/>
            <person name="Garlena R.A."/>
            <person name="Russell D.A."/>
            <person name="Pope W.H."/>
            <person name="Jacobs-Sera D."/>
            <person name="Hatfull G.F."/>
        </authorList>
    </citation>
    <scope>NUCLEOTIDE SEQUENCE [LARGE SCALE GENOMIC DNA]</scope>
</reference>
<name>A0A4D6T7K6_9CAUD</name>
<keyword evidence="3" id="KW-1185">Reference proteome</keyword>
<evidence type="ECO:0000313" key="3">
    <source>
        <dbReference type="Proteomes" id="UP000298794"/>
    </source>
</evidence>
<evidence type="ECO:0000256" key="1">
    <source>
        <dbReference type="SAM" id="Phobius"/>
    </source>
</evidence>
<sequence>MNYLSPAAWNGVGIVTFLIIAVTALMIALVKGWIVFGVHHREIVAQKDRELTALQDRSVEDGKSIAKFADAAARSTVAAEVQQAMVTAIRQLAEERAT</sequence>